<keyword evidence="7" id="KW-0432">Leucine biosynthesis</keyword>
<dbReference type="CDD" id="cd01583">
    <property type="entry name" value="IPMI"/>
    <property type="match status" value="1"/>
</dbReference>
<dbReference type="PRINTS" id="PR00415">
    <property type="entry name" value="ACONITASE"/>
</dbReference>
<proteinExistence type="predicted"/>
<evidence type="ECO:0000256" key="11">
    <source>
        <dbReference type="ARBA" id="ARBA00023004"/>
    </source>
</evidence>
<evidence type="ECO:0000256" key="14">
    <source>
        <dbReference type="ARBA" id="ARBA00023304"/>
    </source>
</evidence>
<reference evidence="16 17" key="1">
    <citation type="submission" date="2015-06" db="EMBL/GenBank/DDBJ databases">
        <title>Genome sequence of Pseudoalteromonas peptidolytica.</title>
        <authorList>
            <person name="Xie B.-B."/>
            <person name="Rong J.-C."/>
            <person name="Qin Q.-L."/>
            <person name="Zhang Y.-Z."/>
        </authorList>
    </citation>
    <scope>NUCLEOTIDE SEQUENCE [LARGE SCALE GENOMIC DNA]</scope>
    <source>
        <strain evidence="16 17">F12-50-A1</strain>
    </source>
</reference>
<dbReference type="Gene3D" id="3.30.499.10">
    <property type="entry name" value="Aconitase, domain 3"/>
    <property type="match status" value="2"/>
</dbReference>
<dbReference type="InterPro" id="IPR015931">
    <property type="entry name" value="Acnase/IPM_dHydase_lsu_aba_1/3"/>
</dbReference>
<dbReference type="PROSITE" id="PS00450">
    <property type="entry name" value="ACONITASE_1"/>
    <property type="match status" value="1"/>
</dbReference>
<dbReference type="GO" id="GO:0046872">
    <property type="term" value="F:metal ion binding"/>
    <property type="evidence" value="ECO:0007669"/>
    <property type="project" value="UniProtKB-KW"/>
</dbReference>
<sequence length="465" mass="50743">MKAKTLYDKIWESHLVKEMPNGFSLLYVDRHLIHEVTSAQAFSGLSEKQHSVRQPLLAIGTMDHVVPTAKDLIDVMSAEQRNLLALMHSNCETHGIPLFDLGHTRQGIVHVIGPELGFILPGTIVVCGDSHASTHGAFGALAFGIGASEIEHVLVTQTLVQKKQKTFRITVEGRPNDAISAKDIILKTIQTLGVSSGNGYVVEFCGSVIENLSMEQRMTLCNMSVELGAKAGLIAPDQKTIDYIKGRQLAPKGDAWLEALADWTALRSDNDAIFDKEASINVDDTHSFVTWGTSPEHAIDVTSLLPFPEQEQDENRAQGMSRAYSYMQLTPGMRLDEVKIDVAFVGSCTNSRIEDLRAAATQINKRRVSPKVKAIIVPGSMEVKKQAEAEGLHTLFEQAGFEWRLPGCSLCVAINNDTLSAGTRCISTSNRNFENRQGKGVLTHLASPRTVVESAIKGHIANPAL</sequence>
<comment type="function">
    <text evidence="3">Catalyzes the isomerization between 2-isopropylmalate and 3-isopropylmalate, via the formation of 2-isopropylmaleate.</text>
</comment>
<dbReference type="Pfam" id="PF00330">
    <property type="entry name" value="Aconitase"/>
    <property type="match status" value="1"/>
</dbReference>
<dbReference type="Proteomes" id="UP000660708">
    <property type="component" value="Unassembled WGS sequence"/>
</dbReference>
<keyword evidence="14" id="KW-0100">Branched-chain amino acid biosynthesis</keyword>
<dbReference type="PANTHER" id="PTHR43822:SF9">
    <property type="entry name" value="3-ISOPROPYLMALATE DEHYDRATASE"/>
    <property type="match status" value="1"/>
</dbReference>
<dbReference type="SUPFAM" id="SSF53732">
    <property type="entry name" value="Aconitase iron-sulfur domain"/>
    <property type="match status" value="1"/>
</dbReference>
<dbReference type="EC" id="4.2.1.33" evidence="6"/>
<dbReference type="GO" id="GO:0003861">
    <property type="term" value="F:3-isopropylmalate dehydratase activity"/>
    <property type="evidence" value="ECO:0007669"/>
    <property type="project" value="UniProtKB-EC"/>
</dbReference>
<dbReference type="InterPro" id="IPR033941">
    <property type="entry name" value="IPMI_cat"/>
</dbReference>
<dbReference type="NCBIfam" id="TIGR00170">
    <property type="entry name" value="leuC"/>
    <property type="match status" value="1"/>
</dbReference>
<keyword evidence="8" id="KW-0004">4Fe-4S</keyword>
<evidence type="ECO:0000259" key="15">
    <source>
        <dbReference type="Pfam" id="PF00330"/>
    </source>
</evidence>
<organism evidence="16 17">
    <name type="scientific">Pseudoalteromonas peptidolytica F12-50-A1</name>
    <dbReference type="NCBI Taxonomy" id="1315280"/>
    <lineage>
        <taxon>Bacteria</taxon>
        <taxon>Pseudomonadati</taxon>
        <taxon>Pseudomonadota</taxon>
        <taxon>Gammaproteobacteria</taxon>
        <taxon>Alteromonadales</taxon>
        <taxon>Pseudoalteromonadaceae</taxon>
        <taxon>Pseudoalteromonas</taxon>
    </lineage>
</organism>
<dbReference type="InterPro" id="IPR018136">
    <property type="entry name" value="Aconitase_4Fe-4S_BS"/>
</dbReference>
<evidence type="ECO:0000256" key="8">
    <source>
        <dbReference type="ARBA" id="ARBA00022485"/>
    </source>
</evidence>
<comment type="subunit">
    <text evidence="5">Heterodimer of LeuC and LeuD.</text>
</comment>
<keyword evidence="12" id="KW-0411">Iron-sulfur</keyword>
<evidence type="ECO:0000256" key="6">
    <source>
        <dbReference type="ARBA" id="ARBA00011998"/>
    </source>
</evidence>
<evidence type="ECO:0000256" key="9">
    <source>
        <dbReference type="ARBA" id="ARBA00022605"/>
    </source>
</evidence>
<comment type="cofactor">
    <cofactor evidence="2">
        <name>[4Fe-4S] cluster</name>
        <dbReference type="ChEBI" id="CHEBI:49883"/>
    </cofactor>
</comment>
<evidence type="ECO:0000256" key="7">
    <source>
        <dbReference type="ARBA" id="ARBA00022430"/>
    </source>
</evidence>
<dbReference type="NCBIfam" id="NF009116">
    <property type="entry name" value="PRK12466.1"/>
    <property type="match status" value="1"/>
</dbReference>
<dbReference type="InterPro" id="IPR050067">
    <property type="entry name" value="IPM_dehydratase_rel_enz"/>
</dbReference>
<comment type="caution">
    <text evidence="16">The sequence shown here is derived from an EMBL/GenBank/DDBJ whole genome shotgun (WGS) entry which is preliminary data.</text>
</comment>
<dbReference type="PROSITE" id="PS01244">
    <property type="entry name" value="ACONITASE_2"/>
    <property type="match status" value="1"/>
</dbReference>
<name>A0A8I0MUF3_9GAMM</name>
<evidence type="ECO:0000256" key="13">
    <source>
        <dbReference type="ARBA" id="ARBA00023239"/>
    </source>
</evidence>
<evidence type="ECO:0000313" key="16">
    <source>
        <dbReference type="EMBL" id="MBE0345445.1"/>
    </source>
</evidence>
<comment type="catalytic activity">
    <reaction evidence="1">
        <text>(2R,3S)-3-isopropylmalate = (2S)-2-isopropylmalate</text>
        <dbReference type="Rhea" id="RHEA:32287"/>
        <dbReference type="ChEBI" id="CHEBI:1178"/>
        <dbReference type="ChEBI" id="CHEBI:35121"/>
        <dbReference type="EC" id="4.2.1.33"/>
    </reaction>
</comment>
<keyword evidence="17" id="KW-1185">Reference proteome</keyword>
<keyword evidence="13" id="KW-0456">Lyase</keyword>
<evidence type="ECO:0000256" key="2">
    <source>
        <dbReference type="ARBA" id="ARBA00001966"/>
    </source>
</evidence>
<evidence type="ECO:0000256" key="1">
    <source>
        <dbReference type="ARBA" id="ARBA00000491"/>
    </source>
</evidence>
<feature type="domain" description="Aconitase/3-isopropylmalate dehydratase large subunit alpha/beta/alpha" evidence="15">
    <location>
        <begin position="8"/>
        <end position="458"/>
    </location>
</feature>
<evidence type="ECO:0000256" key="10">
    <source>
        <dbReference type="ARBA" id="ARBA00022723"/>
    </source>
</evidence>
<comment type="pathway">
    <text evidence="4">Amino-acid biosynthesis; L-leucine biosynthesis; L-leucine from 3-methyl-2-oxobutanoate: step 2/4.</text>
</comment>
<accession>A0A8I0MUF3</accession>
<dbReference type="InterPro" id="IPR036008">
    <property type="entry name" value="Aconitase_4Fe-4S_dom"/>
</dbReference>
<dbReference type="AlphaFoldDB" id="A0A8I0MUF3"/>
<dbReference type="InterPro" id="IPR004430">
    <property type="entry name" value="3-IsopropMal_deHydase_lsu"/>
</dbReference>
<evidence type="ECO:0000313" key="17">
    <source>
        <dbReference type="Proteomes" id="UP000660708"/>
    </source>
</evidence>
<dbReference type="GO" id="GO:0009098">
    <property type="term" value="P:L-leucine biosynthetic process"/>
    <property type="evidence" value="ECO:0007669"/>
    <property type="project" value="UniProtKB-UniPathway"/>
</dbReference>
<gene>
    <name evidence="16" type="ORF">PPEP_a0326</name>
</gene>
<keyword evidence="11" id="KW-0408">Iron</keyword>
<dbReference type="NCBIfam" id="NF004016">
    <property type="entry name" value="PRK05478.1"/>
    <property type="match status" value="1"/>
</dbReference>
<dbReference type="GO" id="GO:0051539">
    <property type="term" value="F:4 iron, 4 sulfur cluster binding"/>
    <property type="evidence" value="ECO:0007669"/>
    <property type="project" value="UniProtKB-KW"/>
</dbReference>
<dbReference type="EMBL" id="AQHF01000020">
    <property type="protein sequence ID" value="MBE0345445.1"/>
    <property type="molecule type" value="Genomic_DNA"/>
</dbReference>
<evidence type="ECO:0000256" key="3">
    <source>
        <dbReference type="ARBA" id="ARBA00002695"/>
    </source>
</evidence>
<protein>
    <recommendedName>
        <fullName evidence="6">3-isopropylmalate dehydratase</fullName>
        <ecNumber evidence="6">4.2.1.33</ecNumber>
    </recommendedName>
</protein>
<dbReference type="UniPathway" id="UPA00048">
    <property type="reaction ID" value="UER00071"/>
</dbReference>
<dbReference type="InterPro" id="IPR001030">
    <property type="entry name" value="Acoase/IPM_deHydtase_lsu_aba"/>
</dbReference>
<evidence type="ECO:0000256" key="4">
    <source>
        <dbReference type="ARBA" id="ARBA00004729"/>
    </source>
</evidence>
<evidence type="ECO:0000256" key="12">
    <source>
        <dbReference type="ARBA" id="ARBA00023014"/>
    </source>
</evidence>
<dbReference type="PANTHER" id="PTHR43822">
    <property type="entry name" value="HOMOACONITASE, MITOCHONDRIAL-RELATED"/>
    <property type="match status" value="1"/>
</dbReference>
<evidence type="ECO:0000256" key="5">
    <source>
        <dbReference type="ARBA" id="ARBA00011271"/>
    </source>
</evidence>
<keyword evidence="10" id="KW-0479">Metal-binding</keyword>
<keyword evidence="9" id="KW-0028">Amino-acid biosynthesis</keyword>